<dbReference type="InterPro" id="IPR036527">
    <property type="entry name" value="SCP2_sterol-bd_dom_sf"/>
</dbReference>
<feature type="domain" description="SCP2" evidence="4">
    <location>
        <begin position="16"/>
        <end position="115"/>
    </location>
</feature>
<evidence type="ECO:0000256" key="2">
    <source>
        <dbReference type="SAM" id="Coils"/>
    </source>
</evidence>
<organism evidence="5 6">
    <name type="scientific">Halomonas llamarensis</name>
    <dbReference type="NCBI Taxonomy" id="2945104"/>
    <lineage>
        <taxon>Bacteria</taxon>
        <taxon>Pseudomonadati</taxon>
        <taxon>Pseudomonadota</taxon>
        <taxon>Gammaproteobacteria</taxon>
        <taxon>Oceanospirillales</taxon>
        <taxon>Halomonadaceae</taxon>
        <taxon>Halomonas</taxon>
    </lineage>
</organism>
<reference evidence="5" key="1">
    <citation type="submission" date="2022-05" db="EMBL/GenBank/DDBJ databases">
        <title>Halomonas geminus sp. nov. and Halomonas llamarensis sp. nov. isolated from high-altitude salars of the Atacama Desert.</title>
        <authorList>
            <person name="Hintersatz C."/>
            <person name="Rojas L.A."/>
            <person name="Wei T.-S."/>
            <person name="Kutschke S."/>
            <person name="Lehmann F."/>
            <person name="Jain R."/>
            <person name="Pollmann K."/>
        </authorList>
    </citation>
    <scope>NUCLEOTIDE SEQUENCE</scope>
    <source>
        <strain evidence="5">ATCHA</strain>
    </source>
</reference>
<dbReference type="Pfam" id="PF02036">
    <property type="entry name" value="SCP2"/>
    <property type="match status" value="1"/>
</dbReference>
<keyword evidence="1" id="KW-0831">Ubiquinone biosynthesis</keyword>
<protein>
    <recommendedName>
        <fullName evidence="1">Ubiquinone biosynthesis accessory factor UbiJ</fullName>
    </recommendedName>
</protein>
<keyword evidence="6" id="KW-1185">Reference proteome</keyword>
<evidence type="ECO:0000256" key="1">
    <source>
        <dbReference type="HAMAP-Rule" id="MF_02215"/>
    </source>
</evidence>
<evidence type="ECO:0000259" key="4">
    <source>
        <dbReference type="Pfam" id="PF02036"/>
    </source>
</evidence>
<dbReference type="EMBL" id="JAMJPJ010000001">
    <property type="protein sequence ID" value="MCL7928504.1"/>
    <property type="molecule type" value="Genomic_DNA"/>
</dbReference>
<dbReference type="SUPFAM" id="SSF55718">
    <property type="entry name" value="SCP-like"/>
    <property type="match status" value="1"/>
</dbReference>
<evidence type="ECO:0000313" key="6">
    <source>
        <dbReference type="Proteomes" id="UP001165308"/>
    </source>
</evidence>
<comment type="subcellular location">
    <subcellularLocation>
        <location evidence="1">Cytoplasm</location>
    </subcellularLocation>
</comment>
<keyword evidence="1" id="KW-0963">Cytoplasm</keyword>
<comment type="function">
    <text evidence="1">Required for ubiquinone (coenzyme Q) biosynthesis. Binds hydrophobic ubiquinone biosynthetic intermediates via its SCP2 domain and is essential for the stability of the Ubi complex. May constitute a docking platform where Ubi enzymes assemble and access their SCP2-bound polyprenyl substrates.</text>
</comment>
<feature type="compositionally biased region" description="Low complexity" evidence="3">
    <location>
        <begin position="211"/>
        <end position="225"/>
    </location>
</feature>
<comment type="pathway">
    <text evidence="1">Cofactor biosynthesis; ubiquinone biosynthesis.</text>
</comment>
<dbReference type="Proteomes" id="UP001165308">
    <property type="component" value="Unassembled WGS sequence"/>
</dbReference>
<dbReference type="PANTHER" id="PTHR38693:SF1">
    <property type="entry name" value="UBIQUINONE BIOSYNTHESIS ACCESSORY FACTOR UBIJ"/>
    <property type="match status" value="1"/>
</dbReference>
<feature type="coiled-coil region" evidence="2">
    <location>
        <begin position="178"/>
        <end position="205"/>
    </location>
</feature>
<accession>A0ABT0SM71</accession>
<dbReference type="PANTHER" id="PTHR38693">
    <property type="entry name" value="UBIQUINONE BIOSYNTHESIS PROTEIN UBIJ"/>
    <property type="match status" value="1"/>
</dbReference>
<proteinExistence type="inferred from homology"/>
<gene>
    <name evidence="1" type="primary">ubiJ</name>
    <name evidence="5" type="ORF">M8006_00670</name>
</gene>
<evidence type="ECO:0000313" key="5">
    <source>
        <dbReference type="EMBL" id="MCL7928504.1"/>
    </source>
</evidence>
<comment type="similarity">
    <text evidence="1">Belongs to the UbiJ family.</text>
</comment>
<dbReference type="InterPro" id="IPR038989">
    <property type="entry name" value="UbiJ"/>
</dbReference>
<dbReference type="InterPro" id="IPR003033">
    <property type="entry name" value="SCP2_sterol-bd_dom"/>
</dbReference>
<comment type="caution">
    <text evidence="5">The sequence shown here is derived from an EMBL/GenBank/DDBJ whole genome shotgun (WGS) entry which is preliminary data.</text>
</comment>
<dbReference type="RefSeq" id="WP_250079522.1">
    <property type="nucleotide sequence ID" value="NZ_JAMJPJ010000001.1"/>
</dbReference>
<dbReference type="HAMAP" id="MF_02215">
    <property type="entry name" value="UbiJ"/>
    <property type="match status" value="1"/>
</dbReference>
<sequence length="233" mass="26190">MLVTPALLLAGCERTLNALLARDPAAPARLEALAGNRLLIRLEQPHLQLLLHFHRGGIDLRRAEALDEADADAVVELTPETLSEWISGTSVERLMFEGKLSVRGRTYLLESTRELLTDLDIDWESELARWLGATPAHSLAEGLRRAGRWGLRAKDELMADVSEYVFEEARLLPGRQQRDVLRDHLTELEVATDRLEARLKRLHRRITQQHTAAQQNSEAQQNSTTESPGDTPT</sequence>
<name>A0ABT0SM71_9GAMM</name>
<keyword evidence="2" id="KW-0175">Coiled coil</keyword>
<feature type="region of interest" description="Disordered" evidence="3">
    <location>
        <begin position="207"/>
        <end position="233"/>
    </location>
</feature>
<evidence type="ECO:0000256" key="3">
    <source>
        <dbReference type="SAM" id="MobiDB-lite"/>
    </source>
</evidence>